<feature type="binding site" evidence="1">
    <location>
        <position position="132"/>
    </location>
    <ligand>
        <name>substrate</name>
    </ligand>
</feature>
<sequence length="244" mass="26925">MNVSHVLKRLSQFTSCDVSDALVKYGVSNGGYIPNLTLQSTNNNNNKTMVGTAYTVLFASRDDPEYLEVPELKGGYIDNIPENSVLVIGTTLNLQKLNAPYTKVNNALYGGLMSTRAQYLKSSGTVVIGRIRDLKEHQSLERMVFSYGVGSTAHGPVVKLIGINVPLQIKYDNYPEPYIETIKPGDFIIGDENGIVKLSCEDEELVTNCLEYMPKRVAADTLVAQDINNGKNCVQSQKLRREAL</sequence>
<proteinExistence type="predicted"/>
<protein>
    <recommendedName>
        <fullName evidence="4">4-hydroxy-4-methyl-2-oxoglutarate aldolase</fullName>
    </recommendedName>
</protein>
<dbReference type="Pfam" id="PF03737">
    <property type="entry name" value="RraA-like"/>
    <property type="match status" value="1"/>
</dbReference>
<dbReference type="GO" id="GO:0046872">
    <property type="term" value="F:metal ion binding"/>
    <property type="evidence" value="ECO:0007669"/>
    <property type="project" value="UniProtKB-KW"/>
</dbReference>
<dbReference type="GO" id="GO:0008948">
    <property type="term" value="F:oxaloacetate decarboxylase activity"/>
    <property type="evidence" value="ECO:0007669"/>
    <property type="project" value="TreeGrafter"/>
</dbReference>
<evidence type="ECO:0000256" key="1">
    <source>
        <dbReference type="PIRSR" id="PIRSR605493-1"/>
    </source>
</evidence>
<keyword evidence="1" id="KW-0479">Metal-binding</keyword>
<dbReference type="Gene3D" id="3.50.30.40">
    <property type="entry name" value="Ribonuclease E inhibitor RraA/RraA-like"/>
    <property type="match status" value="1"/>
</dbReference>
<dbReference type="Proteomes" id="UP000094801">
    <property type="component" value="Unassembled WGS sequence"/>
</dbReference>
<keyword evidence="3" id="KW-1185">Reference proteome</keyword>
<dbReference type="GO" id="GO:0047443">
    <property type="term" value="F:4-hydroxy-4-methyl-2-oxoglutarate aldolase activity"/>
    <property type="evidence" value="ECO:0007669"/>
    <property type="project" value="TreeGrafter"/>
</dbReference>
<accession>A0A1E4SUE5</accession>
<keyword evidence="1" id="KW-0460">Magnesium</keyword>
<evidence type="ECO:0000313" key="2">
    <source>
        <dbReference type="EMBL" id="ODV83124.1"/>
    </source>
</evidence>
<gene>
    <name evidence="2" type="ORF">CANARDRAFT_30218</name>
</gene>
<name>A0A1E4SUE5_9ASCO</name>
<dbReference type="OrthoDB" id="1476984at2759"/>
<comment type="cofactor">
    <cofactor evidence="1">
        <name>Mg(2+)</name>
        <dbReference type="ChEBI" id="CHEBI:18420"/>
    </cofactor>
</comment>
<evidence type="ECO:0008006" key="4">
    <source>
        <dbReference type="Google" id="ProtNLM"/>
    </source>
</evidence>
<dbReference type="AlphaFoldDB" id="A0A1E4SUE5"/>
<feature type="binding site" evidence="1">
    <location>
        <begin position="110"/>
        <end position="113"/>
    </location>
    <ligand>
        <name>substrate</name>
    </ligand>
</feature>
<dbReference type="InterPro" id="IPR005493">
    <property type="entry name" value="RraA/RraA-like"/>
</dbReference>
<organism evidence="2 3">
    <name type="scientific">[Candida] arabinofermentans NRRL YB-2248</name>
    <dbReference type="NCBI Taxonomy" id="983967"/>
    <lineage>
        <taxon>Eukaryota</taxon>
        <taxon>Fungi</taxon>
        <taxon>Dikarya</taxon>
        <taxon>Ascomycota</taxon>
        <taxon>Saccharomycotina</taxon>
        <taxon>Pichiomycetes</taxon>
        <taxon>Pichiales</taxon>
        <taxon>Pichiaceae</taxon>
        <taxon>Ogataea</taxon>
        <taxon>Ogataea/Candida clade</taxon>
    </lineage>
</organism>
<evidence type="ECO:0000313" key="3">
    <source>
        <dbReference type="Proteomes" id="UP000094801"/>
    </source>
</evidence>
<dbReference type="CDD" id="cd16841">
    <property type="entry name" value="RraA_family"/>
    <property type="match status" value="1"/>
</dbReference>
<reference evidence="3" key="1">
    <citation type="submission" date="2016-04" db="EMBL/GenBank/DDBJ databases">
        <title>Comparative genomics of biotechnologically important yeasts.</title>
        <authorList>
            <consortium name="DOE Joint Genome Institute"/>
            <person name="Riley R."/>
            <person name="Haridas S."/>
            <person name="Wolfe K.H."/>
            <person name="Lopes M.R."/>
            <person name="Hittinger C.T."/>
            <person name="Goker M."/>
            <person name="Salamov A."/>
            <person name="Wisecaver J."/>
            <person name="Long T.M."/>
            <person name="Aerts A.L."/>
            <person name="Barry K."/>
            <person name="Choi C."/>
            <person name="Clum A."/>
            <person name="Coughlan A.Y."/>
            <person name="Deshpande S."/>
            <person name="Douglass A.P."/>
            <person name="Hanson S.J."/>
            <person name="Klenk H.-P."/>
            <person name="Labutti K."/>
            <person name="Lapidus A."/>
            <person name="Lindquist E."/>
            <person name="Lipzen A."/>
            <person name="Meier-Kolthoff J.P."/>
            <person name="Ohm R.A."/>
            <person name="Otillar R.P."/>
            <person name="Pangilinan J."/>
            <person name="Peng Y."/>
            <person name="Rokas A."/>
            <person name="Rosa C.A."/>
            <person name="Scheuner C."/>
            <person name="Sibirny A.A."/>
            <person name="Slot J.C."/>
            <person name="Stielow J.B."/>
            <person name="Sun H."/>
            <person name="Kurtzman C.P."/>
            <person name="Blackwell M."/>
            <person name="Grigoriev I.V."/>
            <person name="Jeffries T.W."/>
        </authorList>
    </citation>
    <scope>NUCLEOTIDE SEQUENCE [LARGE SCALE GENOMIC DNA]</scope>
    <source>
        <strain evidence="3">NRRL YB-2248</strain>
    </source>
</reference>
<dbReference type="InterPro" id="IPR036704">
    <property type="entry name" value="RraA/RraA-like_sf"/>
</dbReference>
<dbReference type="EMBL" id="KV453867">
    <property type="protein sequence ID" value="ODV83124.1"/>
    <property type="molecule type" value="Genomic_DNA"/>
</dbReference>
<dbReference type="PANTHER" id="PTHR33254:SF28">
    <property type="entry name" value="4-HYDROXY-4-METHYL-2-OXOGLUTARATE ALDOLASE"/>
    <property type="match status" value="1"/>
</dbReference>
<dbReference type="STRING" id="983967.A0A1E4SUE5"/>
<dbReference type="SUPFAM" id="SSF89562">
    <property type="entry name" value="RraA-like"/>
    <property type="match status" value="1"/>
</dbReference>
<dbReference type="PANTHER" id="PTHR33254">
    <property type="entry name" value="4-HYDROXY-4-METHYL-2-OXOGLUTARATE ALDOLASE 3-RELATED"/>
    <property type="match status" value="1"/>
</dbReference>
<feature type="binding site" evidence="1">
    <location>
        <position position="133"/>
    </location>
    <ligand>
        <name>Mg(2+)</name>
        <dbReference type="ChEBI" id="CHEBI:18420"/>
    </ligand>
</feature>